<comment type="caution">
    <text evidence="1">The sequence shown here is derived from an EMBL/GenBank/DDBJ whole genome shotgun (WGS) entry which is preliminary data.</text>
</comment>
<dbReference type="STRING" id="1618607.UY86_C0004G0081"/>
<dbReference type="AlphaFoldDB" id="A0A0G2A9S8"/>
<name>A0A0G2A9S8_9BACT</name>
<organism evidence="1 2">
    <name type="scientific">Candidatus Adlerbacteria bacterium GW2011_GWB1_54_7</name>
    <dbReference type="NCBI Taxonomy" id="1618607"/>
    <lineage>
        <taxon>Bacteria</taxon>
        <taxon>Candidatus Adleribacteriota</taxon>
    </lineage>
</organism>
<protein>
    <submittedName>
        <fullName evidence="1">Ribosome-binding factor A</fullName>
    </submittedName>
</protein>
<reference evidence="1 2" key="1">
    <citation type="journal article" date="2015" name="Nature">
        <title>rRNA introns, odd ribosomes, and small enigmatic genomes across a large radiation of phyla.</title>
        <authorList>
            <person name="Brown C.T."/>
            <person name="Hug L.A."/>
            <person name="Thomas B.C."/>
            <person name="Sharon I."/>
            <person name="Castelle C.J."/>
            <person name="Singh A."/>
            <person name="Wilkins M.J."/>
            <person name="Williams K.H."/>
            <person name="Banfield J.F."/>
        </authorList>
    </citation>
    <scope>NUCLEOTIDE SEQUENCE [LARGE SCALE GENOMIC DNA]</scope>
</reference>
<gene>
    <name evidence="1" type="ORF">UY86_C0004G0081</name>
</gene>
<accession>A0A0G2A9S8</accession>
<evidence type="ECO:0000313" key="2">
    <source>
        <dbReference type="Proteomes" id="UP000033852"/>
    </source>
</evidence>
<dbReference type="EMBL" id="LCRR01000004">
    <property type="protein sequence ID" value="KKW37752.1"/>
    <property type="molecule type" value="Genomic_DNA"/>
</dbReference>
<proteinExistence type="predicted"/>
<dbReference type="Proteomes" id="UP000033852">
    <property type="component" value="Unassembled WGS sequence"/>
</dbReference>
<dbReference type="InterPro" id="IPR023799">
    <property type="entry name" value="RbfA_dom_sf"/>
</dbReference>
<sequence length="102" mass="11638">MKERQIEALREVAAEFLGRESGPQSLITVTGATLSDGGHRGMIFLSVYPDSAQEAAINFANRNRKEFGEFFEKRVRGMRIPHVEFVIDKGERNRQRLDELSQ</sequence>
<evidence type="ECO:0000313" key="1">
    <source>
        <dbReference type="EMBL" id="KKW37752.1"/>
    </source>
</evidence>
<dbReference type="Gene3D" id="3.30.300.20">
    <property type="match status" value="1"/>
</dbReference>
<dbReference type="InterPro" id="IPR015946">
    <property type="entry name" value="KH_dom-like_a/b"/>
</dbReference>
<dbReference type="SUPFAM" id="SSF89919">
    <property type="entry name" value="Ribosome-binding factor A, RbfA"/>
    <property type="match status" value="1"/>
</dbReference>